<keyword evidence="2" id="KW-1133">Transmembrane helix</keyword>
<dbReference type="Proteomes" id="UP000663832">
    <property type="component" value="Unassembled WGS sequence"/>
</dbReference>
<keyword evidence="5" id="KW-1185">Reference proteome</keyword>
<feature type="transmembrane region" description="Helical" evidence="2">
    <location>
        <begin position="12"/>
        <end position="36"/>
    </location>
</feature>
<evidence type="ECO:0000256" key="2">
    <source>
        <dbReference type="SAM" id="Phobius"/>
    </source>
</evidence>
<proteinExistence type="predicted"/>
<protein>
    <submittedName>
        <fullName evidence="4">Uncharacterized protein</fullName>
    </submittedName>
</protein>
<dbReference type="OrthoDB" id="10057023at2759"/>
<name>A0A814TV39_9BILA</name>
<evidence type="ECO:0000256" key="1">
    <source>
        <dbReference type="SAM" id="MobiDB-lite"/>
    </source>
</evidence>
<dbReference type="Proteomes" id="UP000663877">
    <property type="component" value="Unassembled WGS sequence"/>
</dbReference>
<dbReference type="EMBL" id="CAJNOM010000163">
    <property type="protein sequence ID" value="CAF1165210.1"/>
    <property type="molecule type" value="Genomic_DNA"/>
</dbReference>
<reference evidence="4" key="1">
    <citation type="submission" date="2021-02" db="EMBL/GenBank/DDBJ databases">
        <authorList>
            <person name="Nowell W R."/>
        </authorList>
    </citation>
    <scope>NUCLEOTIDE SEQUENCE</scope>
</reference>
<dbReference type="AlphaFoldDB" id="A0A814TV39"/>
<feature type="region of interest" description="Disordered" evidence="1">
    <location>
        <begin position="157"/>
        <end position="179"/>
    </location>
</feature>
<comment type="caution">
    <text evidence="4">The sequence shown here is derived from an EMBL/GenBank/DDBJ whole genome shotgun (WGS) entry which is preliminary data.</text>
</comment>
<gene>
    <name evidence="3" type="ORF">BJG266_LOCUS9862</name>
    <name evidence="4" type="ORF">QVE165_LOCUS23794</name>
</gene>
<keyword evidence="2" id="KW-0812">Transmembrane</keyword>
<organism evidence="4 5">
    <name type="scientific">Adineta steineri</name>
    <dbReference type="NCBI Taxonomy" id="433720"/>
    <lineage>
        <taxon>Eukaryota</taxon>
        <taxon>Metazoa</taxon>
        <taxon>Spiralia</taxon>
        <taxon>Gnathifera</taxon>
        <taxon>Rotifera</taxon>
        <taxon>Eurotatoria</taxon>
        <taxon>Bdelloidea</taxon>
        <taxon>Adinetida</taxon>
        <taxon>Adinetidae</taxon>
        <taxon>Adineta</taxon>
    </lineage>
</organism>
<dbReference type="EMBL" id="CAJNOI010000033">
    <property type="protein sequence ID" value="CAF0889358.1"/>
    <property type="molecule type" value="Genomic_DNA"/>
</dbReference>
<accession>A0A814TV39</accession>
<evidence type="ECO:0000313" key="3">
    <source>
        <dbReference type="EMBL" id="CAF0889358.1"/>
    </source>
</evidence>
<feature type="region of interest" description="Disordered" evidence="1">
    <location>
        <begin position="45"/>
        <end position="64"/>
    </location>
</feature>
<sequence length="205" mass="23342">MEPFSGNTLSILVLISAILAGIAFITVSFLIIYLLCMRYRRSNTISPTDTRSRTSSASSDSRTLSVSSISSSVSSVLSTTLPIPVKSPVIKSPKRKVQQQQQQPPPPPQIRKHHSDSITTIDEYSSDNQNRHQSVYKHNENNETIVQNENRIYNQRHRQRREQSSQPTTNVQFNDRHTPYPPDVLARERVMMNYLHIPKANGFIL</sequence>
<keyword evidence="2" id="KW-0472">Membrane</keyword>
<evidence type="ECO:0000313" key="4">
    <source>
        <dbReference type="EMBL" id="CAF1165210.1"/>
    </source>
</evidence>
<evidence type="ECO:0000313" key="5">
    <source>
        <dbReference type="Proteomes" id="UP000663832"/>
    </source>
</evidence>
<feature type="region of interest" description="Disordered" evidence="1">
    <location>
        <begin position="87"/>
        <end position="115"/>
    </location>
</feature>